<comment type="caution">
    <text evidence="4">The sequence shown here is derived from an EMBL/GenBank/DDBJ whole genome shotgun (WGS) entry which is preliminary data.</text>
</comment>
<feature type="non-terminal residue" evidence="4">
    <location>
        <position position="1"/>
    </location>
</feature>
<evidence type="ECO:0000313" key="5">
    <source>
        <dbReference type="Proteomes" id="UP001529510"/>
    </source>
</evidence>
<evidence type="ECO:0000256" key="2">
    <source>
        <dbReference type="ARBA" id="ARBA00022490"/>
    </source>
</evidence>
<evidence type="ECO:0000313" key="4">
    <source>
        <dbReference type="EMBL" id="KAL0187229.1"/>
    </source>
</evidence>
<keyword evidence="5" id="KW-1185">Reference proteome</keyword>
<dbReference type="EMBL" id="JAMKFB020000008">
    <property type="protein sequence ID" value="KAL0187229.1"/>
    <property type="molecule type" value="Genomic_DNA"/>
</dbReference>
<reference evidence="4 5" key="1">
    <citation type="submission" date="2024-05" db="EMBL/GenBank/DDBJ databases">
        <title>Genome sequencing and assembly of Indian major carp, Cirrhinus mrigala (Hamilton, 1822).</title>
        <authorList>
            <person name="Mohindra V."/>
            <person name="Chowdhury L.M."/>
            <person name="Lal K."/>
            <person name="Jena J.K."/>
        </authorList>
    </citation>
    <scope>NUCLEOTIDE SEQUENCE [LARGE SCALE GENOMIC DNA]</scope>
    <source>
        <strain evidence="4">CM1030</strain>
        <tissue evidence="4">Blood</tissue>
    </source>
</reference>
<dbReference type="AlphaFoldDB" id="A0ABD0QM44"/>
<dbReference type="PANTHER" id="PTHR46227:SF5">
    <property type="entry name" value="GLUTAMATE RECEPTOR INTERACTING PROTEIN 2 ISOFORM X1"/>
    <property type="match status" value="1"/>
</dbReference>
<evidence type="ECO:0000256" key="1">
    <source>
        <dbReference type="ARBA" id="ARBA00004496"/>
    </source>
</evidence>
<sequence length="56" mass="5735">TVGAGGQVVHIETSEVVLRGDPLTGFGLQLQGGVFATEPLSAPACVRFIEPDTPAE</sequence>
<dbReference type="PANTHER" id="PTHR46227">
    <property type="entry name" value="GLUTAMATE RECEPTOR-INTERACTING PROTEIN GRIP"/>
    <property type="match status" value="1"/>
</dbReference>
<gene>
    <name evidence="4" type="ORF">M9458_018899</name>
</gene>
<name>A0ABD0QM44_CIRMR</name>
<accession>A0ABD0QM44</accession>
<dbReference type="InterPro" id="IPR043545">
    <property type="entry name" value="GRIP1/2"/>
</dbReference>
<protein>
    <submittedName>
        <fullName evidence="4">Uncharacterized protein</fullName>
    </submittedName>
</protein>
<proteinExistence type="predicted"/>
<dbReference type="Gene3D" id="2.30.42.10">
    <property type="match status" value="1"/>
</dbReference>
<keyword evidence="2" id="KW-0963">Cytoplasm</keyword>
<comment type="subcellular location">
    <subcellularLocation>
        <location evidence="1">Cytoplasm</location>
    </subcellularLocation>
</comment>
<evidence type="ECO:0000256" key="3">
    <source>
        <dbReference type="ARBA" id="ARBA00022737"/>
    </source>
</evidence>
<feature type="non-terminal residue" evidence="4">
    <location>
        <position position="56"/>
    </location>
</feature>
<dbReference type="Proteomes" id="UP001529510">
    <property type="component" value="Unassembled WGS sequence"/>
</dbReference>
<dbReference type="GO" id="GO:0005737">
    <property type="term" value="C:cytoplasm"/>
    <property type="evidence" value="ECO:0007669"/>
    <property type="project" value="UniProtKB-SubCell"/>
</dbReference>
<organism evidence="4 5">
    <name type="scientific">Cirrhinus mrigala</name>
    <name type="common">Mrigala</name>
    <dbReference type="NCBI Taxonomy" id="683832"/>
    <lineage>
        <taxon>Eukaryota</taxon>
        <taxon>Metazoa</taxon>
        <taxon>Chordata</taxon>
        <taxon>Craniata</taxon>
        <taxon>Vertebrata</taxon>
        <taxon>Euteleostomi</taxon>
        <taxon>Actinopterygii</taxon>
        <taxon>Neopterygii</taxon>
        <taxon>Teleostei</taxon>
        <taxon>Ostariophysi</taxon>
        <taxon>Cypriniformes</taxon>
        <taxon>Cyprinidae</taxon>
        <taxon>Labeoninae</taxon>
        <taxon>Labeonini</taxon>
        <taxon>Cirrhinus</taxon>
    </lineage>
</organism>
<dbReference type="InterPro" id="IPR036034">
    <property type="entry name" value="PDZ_sf"/>
</dbReference>
<keyword evidence="3" id="KW-0677">Repeat</keyword>